<organism evidence="2 3">
    <name type="scientific">Toxocara canis</name>
    <name type="common">Canine roundworm</name>
    <dbReference type="NCBI Taxonomy" id="6265"/>
    <lineage>
        <taxon>Eukaryota</taxon>
        <taxon>Metazoa</taxon>
        <taxon>Ecdysozoa</taxon>
        <taxon>Nematoda</taxon>
        <taxon>Chromadorea</taxon>
        <taxon>Rhabditida</taxon>
        <taxon>Spirurina</taxon>
        <taxon>Ascaridomorpha</taxon>
        <taxon>Ascaridoidea</taxon>
        <taxon>Toxocaridae</taxon>
        <taxon>Toxocara</taxon>
    </lineage>
</organism>
<sequence length="134" mass="14910">MVRSKSKKSRADPANGTPSKTSDKSEPLSDKRKAQIKTSVQECFKAAFKSKNASTLSDINRRFKQAFTDSSKSATEVDYFLKCVRFAIELACEKGTEKDNRANCIRMVANTAILLAKDQKLQLLDAVVQLCKEV</sequence>
<dbReference type="Proteomes" id="UP000031036">
    <property type="component" value="Unassembled WGS sequence"/>
</dbReference>
<dbReference type="AlphaFoldDB" id="A0A0B2VIP2"/>
<evidence type="ECO:0000313" key="2">
    <source>
        <dbReference type="EMBL" id="KHN80925.1"/>
    </source>
</evidence>
<dbReference type="EMBL" id="JPKZ01001639">
    <property type="protein sequence ID" value="KHN80925.1"/>
    <property type="molecule type" value="Genomic_DNA"/>
</dbReference>
<proteinExistence type="predicted"/>
<protein>
    <submittedName>
        <fullName evidence="2">Uncharacterized protein</fullName>
    </submittedName>
</protein>
<name>A0A0B2VIP2_TOXCA</name>
<feature type="region of interest" description="Disordered" evidence="1">
    <location>
        <begin position="1"/>
        <end position="33"/>
    </location>
</feature>
<evidence type="ECO:0000313" key="3">
    <source>
        <dbReference type="Proteomes" id="UP000031036"/>
    </source>
</evidence>
<feature type="compositionally biased region" description="Basic and acidic residues" evidence="1">
    <location>
        <begin position="21"/>
        <end position="33"/>
    </location>
</feature>
<accession>A0A0B2VIP2</accession>
<comment type="caution">
    <text evidence="2">The sequence shown here is derived from an EMBL/GenBank/DDBJ whole genome shotgun (WGS) entry which is preliminary data.</text>
</comment>
<gene>
    <name evidence="2" type="ORF">Tcan_11181</name>
</gene>
<reference evidence="2 3" key="1">
    <citation type="submission" date="2014-11" db="EMBL/GenBank/DDBJ databases">
        <title>Genetic blueprint of the zoonotic pathogen Toxocara canis.</title>
        <authorList>
            <person name="Zhu X.-Q."/>
            <person name="Korhonen P.K."/>
            <person name="Cai H."/>
            <person name="Young N.D."/>
            <person name="Nejsum P."/>
            <person name="von Samson-Himmelstjerna G."/>
            <person name="Boag P.R."/>
            <person name="Tan P."/>
            <person name="Li Q."/>
            <person name="Min J."/>
            <person name="Yang Y."/>
            <person name="Wang X."/>
            <person name="Fang X."/>
            <person name="Hall R.S."/>
            <person name="Hofmann A."/>
            <person name="Sternberg P.W."/>
            <person name="Jex A.R."/>
            <person name="Gasser R.B."/>
        </authorList>
    </citation>
    <scope>NUCLEOTIDE SEQUENCE [LARGE SCALE GENOMIC DNA]</scope>
    <source>
        <strain evidence="2">PN_DK_2014</strain>
    </source>
</reference>
<evidence type="ECO:0000256" key="1">
    <source>
        <dbReference type="SAM" id="MobiDB-lite"/>
    </source>
</evidence>
<keyword evidence="3" id="KW-1185">Reference proteome</keyword>
<dbReference type="STRING" id="6265.A0A0B2VIP2"/>